<evidence type="ECO:0000259" key="2">
    <source>
        <dbReference type="SMART" id="SM00293"/>
    </source>
</evidence>
<dbReference type="OrthoDB" id="62853at2759"/>
<dbReference type="InterPro" id="IPR035441">
    <property type="entry name" value="TFIIS/LEDGF_dom_sf"/>
</dbReference>
<dbReference type="SMART" id="SM00293">
    <property type="entry name" value="PWWP"/>
    <property type="match status" value="1"/>
</dbReference>
<evidence type="ECO:0000256" key="1">
    <source>
        <dbReference type="SAM" id="MobiDB-lite"/>
    </source>
</evidence>
<accession>A0A5E4MZK2</accession>
<evidence type="ECO:0000313" key="3">
    <source>
        <dbReference type="EMBL" id="VVC35765.1"/>
    </source>
</evidence>
<sequence>MCSKRIFNVKDKVFATTSGYPPWPAIITDIVINSSLKLRYNVYFYGTGGYSLCKSKQLVPYQKNKLKFSNPEGKLDVLQHFAKALLEIENDTDSLDHTIDDGSTCNINNIQKQETSSNEFDKISDIFKEIKSKGEEKKRIKSQPNLRKKKNKVKPSSPKIPEKICSDQSDEDVLTTSNNINSSNQKLSSDKFKNINQVEKINSSYLEGKRKIEIKEDSSLSKKQKHESRNNEYVIFNQILTNLSDEDIQEFTTLNNISNTNYQLYLDKSNFNQVGGINQSNLEGKEKIINKDILNLFKVKKKIPIKRKGHNISKVISHINYNKDAQVFTALINLNDSKQIQSQDKLVSINEITRINQSNLEDKEKVKEESSFIEKQNLISAKHILDIISNEVYSNRSDNNNLIQELTTSSNINNTNQQSSLDDIAEIGVLKKKIKSFLKKKKNKDESNLLKINKEPIKIRSSNNFNFKSEEGAQSLKISGNINYLKQRPSQNKLVTINEISKINQSNLEGNNNNKFKEESSLLKTHYLPSKKNETGCFIIKEICSDQSNEEIQELITIINDNNKNQQSFSDELKNNKQVNVIYQSNLEEQEKITYIDESNLLKNTISPNILNVESEEDAQVFTTSNKLNHSKQSPFQDKLETFNGIAEITQFTLEGEEKVKQQSSLSIKQNIASKTNKQHVISKKIFSDQIVGNIHEFTTSSNINYKNQQTFSDKLKNDNAVGKINQSNLEIEEKIINKDTSNLLNMTNKIQLKKKSHNISEVIPNMKSDKDAEVSTILCCKNYSKLIPSKDKLKSINEIPKIYQSNLESIGKTMFKEKTSSIEKQNLTLTNNILDVICKETCSNKTNENMLEFVPLSNIDKKNYQSYLNKLKNTNQFEDINQSNSEGKKKIIYKNESNLINLKKNVPLKKRSHDTSKVNSNIKNDKYAQVFTQNCHINCSKSILSPGKLESINEITEINQSNSECIEKVEVNEKTSLVEKQNLTLSKNILAVISKETCSDKTDENMLEFIPLCNTNNKNYQSFLDKLKSTNQFEAINQSYLESKDKITNDDESNLINIKNNVPLKKRSLNTSKIIPNTNSDKDAQVFTIPCHTNYSKSIPFQDKLESTNEIAEINQSNLECIEKVEGNEKTNSVEKQNLTLSKNIFFSKETCSDKNNENVHEFIPLSKINNSNHQLNSDNLNNINQFEEKDKSNLEIDEKIINYDELNLLKNNNTVLRKRIGFNGFNASKLISYDQSVKDAELLTTSSNNNYSKLIDFHEKLEYTNEILDTNQLKLKCLENTKVKEQSYLLEKQYQASSTNKLNAISIEICSDQSNMDNMQKFTLGSIHNTNHQSFPDKLEYSNQFECINQFNSEGREKIINKDESNLINKNKNVPLKKRSHDISKVISNIKYDKYAQVFTLNCHTNCSKSILSPGKLESINEIAEINQSNLEFIENTEVNEKTNSVEKQNLTLSKNKFAVISKETCSDKNNENIHEIISLSNINNTYQQLNSDKLKNINKIEGINQSNLEVDEKVKSNDEFNLLKNNNRVPRKRTGLYGLNVSKAIPNVKSDKVAKVVTSSRSSNYSKEIDSQDKLASTNEVLDINQFKFESIENIKIKGKSNLLEKQNQTSSKNMLNFISKETCSDRSNENIKEFTLSNTNHQFNSDKLENINIIEGINKSNLKVDKEIKTNNKLNLLKKNDIVLRKKKVPYELNHSKVISNVNSDKNVQIFTSSNIYYSEQRSSPVKLDKIQKKSELSPISKNIKRNYFCHVSSEKFNPKYLDEKLKYSVSVQLDRLSDYFIAKALGKQPKYAAYYIVNDEGQLIKTSGSSVESSDMIINSCNDSKPMAEIKNIYQINSNTNENANYVSCSGHKSKLNICTSKKQIVGNDKIDHSQEHSSKTEGIRNIDTKGMIYKKGHETNADYRKLLKAQIELEINILSCLKILITNLQIKYFNYGAAITALDRLHKFKFTTLTLLKYKIILDTISKVSLYCISNVNEPISIEQERIIRYKAQTLFNVLMSLFTVSPGQTFEKVYNKELKNFSKKTKHMDSHQIIEYTQYSDLL</sequence>
<dbReference type="Pfam" id="PF00855">
    <property type="entry name" value="PWWP"/>
    <property type="match status" value="1"/>
</dbReference>
<reference evidence="3 4" key="1">
    <citation type="submission" date="2019-08" db="EMBL/GenBank/DDBJ databases">
        <authorList>
            <person name="Alioto T."/>
            <person name="Alioto T."/>
            <person name="Gomez Garrido J."/>
        </authorList>
    </citation>
    <scope>NUCLEOTIDE SEQUENCE [LARGE SCALE GENOMIC DNA]</scope>
</reference>
<dbReference type="EMBL" id="CABPRJ010001428">
    <property type="protein sequence ID" value="VVC35765.1"/>
    <property type="molecule type" value="Genomic_DNA"/>
</dbReference>
<evidence type="ECO:0000313" key="4">
    <source>
        <dbReference type="Proteomes" id="UP000325440"/>
    </source>
</evidence>
<dbReference type="SUPFAM" id="SSF63748">
    <property type="entry name" value="Tudor/PWWP/MBT"/>
    <property type="match status" value="1"/>
</dbReference>
<organism evidence="3 4">
    <name type="scientific">Cinara cedri</name>
    <dbReference type="NCBI Taxonomy" id="506608"/>
    <lineage>
        <taxon>Eukaryota</taxon>
        <taxon>Metazoa</taxon>
        <taxon>Ecdysozoa</taxon>
        <taxon>Arthropoda</taxon>
        <taxon>Hexapoda</taxon>
        <taxon>Insecta</taxon>
        <taxon>Pterygota</taxon>
        <taxon>Neoptera</taxon>
        <taxon>Paraneoptera</taxon>
        <taxon>Hemiptera</taxon>
        <taxon>Sternorrhyncha</taxon>
        <taxon>Aphidomorpha</taxon>
        <taxon>Aphidoidea</taxon>
        <taxon>Aphididae</taxon>
        <taxon>Lachninae</taxon>
        <taxon>Cinara</taxon>
    </lineage>
</organism>
<name>A0A5E4MZK2_9HEMI</name>
<dbReference type="Proteomes" id="UP000325440">
    <property type="component" value="Unassembled WGS sequence"/>
</dbReference>
<gene>
    <name evidence="3" type="ORF">CINCED_3A012099</name>
</gene>
<feature type="domain" description="PWWP" evidence="2">
    <location>
        <begin position="7"/>
        <end position="62"/>
    </location>
</feature>
<protein>
    <submittedName>
        <fullName evidence="3">PWWP domain</fullName>
    </submittedName>
</protein>
<feature type="region of interest" description="Disordered" evidence="1">
    <location>
        <begin position="134"/>
        <end position="188"/>
    </location>
</feature>
<dbReference type="Gene3D" id="2.30.30.140">
    <property type="match status" value="1"/>
</dbReference>
<keyword evidence="4" id="KW-1185">Reference proteome</keyword>
<feature type="compositionally biased region" description="Polar residues" evidence="1">
    <location>
        <begin position="174"/>
        <end position="187"/>
    </location>
</feature>
<proteinExistence type="predicted"/>
<dbReference type="InterPro" id="IPR000313">
    <property type="entry name" value="PWWP_dom"/>
</dbReference>
<dbReference type="Gene3D" id="1.20.930.10">
    <property type="entry name" value="Conserved domain common to transcription factors TFIIS, elongin A, CRSP70"/>
    <property type="match status" value="1"/>
</dbReference>